<dbReference type="InterPro" id="IPR003414">
    <property type="entry name" value="PP_kinase"/>
</dbReference>
<gene>
    <name evidence="6" type="primary">ppk</name>
    <name evidence="12" type="ORF">EDD79_102630</name>
</gene>
<feature type="domain" description="Polyphosphate kinase C-terminal" evidence="11">
    <location>
        <begin position="334"/>
        <end position="498"/>
    </location>
</feature>
<dbReference type="Pfam" id="PF02503">
    <property type="entry name" value="PP_kinase"/>
    <property type="match status" value="1"/>
</dbReference>
<evidence type="ECO:0000259" key="10">
    <source>
        <dbReference type="Pfam" id="PF13090"/>
    </source>
</evidence>
<sequence>MRNCYGNKKEYFINRELSWLEFNHRVLEEAKDKSNPLFERLKFLSIVSSNLDEFFMIRVASLKDQVNANYIKTDSSGLTPMEQLDLIENRVRRMVYEQYNTYNRSFIPQMKKNGVSLVDKNDLTNEERKYLEQYFIDVIFPVLTPMAVDSSRPFPIILGKTLNIAMNIKNDKNISDSVFAIVQVPSVLPRLKQLPVEKREERRYVLLEEIIIMFVEKLFLGYDVVSPFCFRITRNADLTIDEEEAEDLLKEIEKTLKKRKTGAAIRLEIDSKMDDKLVQILKKSMEVQEGEIYKINGPIDLTFLNAFMFFDGYDNLKYPVHNPRTPEDLIDKNDIYEVIQRKDIMLFHPFESFHPVVEFINRAANDPKVLSIKQTLYRVSGDSPIIKSLKKAAGRGKQVTVLVEVKARFDEENNIQWAKQLEKAGCHVVYGLVGLKTHCKITLVVRMESHGVKRYVHLSTGNYNDITAKFYTDIGVFTCRESFGEDATSLFNMLTGCSDVPNMRSFCLAPYNLKSTILSLIKNEAENARLGKMSKIVIKMNALVDTDIIKELYDASLVGVQIELIIRGICCLKPGVDGLSENIRVRSIVGRFLEHTRVLYFYNDGEEKVYLTSADLMPRNLYRRVELMFGVEDTSLKSRLVKMLHVILADNVKARLMNSEGIYKKIDRRGKKIVNSQNYFIENDLLE</sequence>
<dbReference type="PANTHER" id="PTHR30218:SF0">
    <property type="entry name" value="POLYPHOSPHATE KINASE"/>
    <property type="match status" value="1"/>
</dbReference>
<dbReference type="Gene3D" id="3.30.870.10">
    <property type="entry name" value="Endonuclease Chain A"/>
    <property type="match status" value="2"/>
</dbReference>
<dbReference type="Pfam" id="PF13089">
    <property type="entry name" value="PP_kinase_N"/>
    <property type="match status" value="1"/>
</dbReference>
<evidence type="ECO:0000259" key="8">
    <source>
        <dbReference type="Pfam" id="PF02503"/>
    </source>
</evidence>
<dbReference type="EC" id="2.7.4.1" evidence="6 7"/>
<dbReference type="PIRSF" id="PIRSF015589">
    <property type="entry name" value="PP_kinase"/>
    <property type="match status" value="1"/>
</dbReference>
<dbReference type="Pfam" id="PF13090">
    <property type="entry name" value="PP_kinase_C"/>
    <property type="match status" value="1"/>
</dbReference>
<dbReference type="NCBIfam" id="NF003921">
    <property type="entry name" value="PRK05443.2-2"/>
    <property type="match status" value="1"/>
</dbReference>
<dbReference type="InterPro" id="IPR041108">
    <property type="entry name" value="PP_kinase_C_1"/>
</dbReference>
<comment type="PTM">
    <text evidence="6 7">An intermediate of this reaction is the autophosphorylated ppk in which a phosphate is covalently linked to a histidine residue through a N-P bond.</text>
</comment>
<keyword evidence="3 6" id="KW-0547">Nucleotide-binding</keyword>
<dbReference type="GO" id="GO:0005524">
    <property type="term" value="F:ATP binding"/>
    <property type="evidence" value="ECO:0007669"/>
    <property type="project" value="UniProtKB-KW"/>
</dbReference>
<evidence type="ECO:0000256" key="1">
    <source>
        <dbReference type="ARBA" id="ARBA00022553"/>
    </source>
</evidence>
<keyword evidence="2 6" id="KW-0808">Transferase</keyword>
<evidence type="ECO:0000259" key="11">
    <source>
        <dbReference type="Pfam" id="PF17941"/>
    </source>
</evidence>
<dbReference type="RefSeq" id="WP_132848905.1">
    <property type="nucleotide sequence ID" value="NZ_CP058648.1"/>
</dbReference>
<comment type="caution">
    <text evidence="12">The sequence shown here is derived from an EMBL/GenBank/DDBJ whole genome shotgun (WGS) entry which is preliminary data.</text>
</comment>
<protein>
    <recommendedName>
        <fullName evidence="6 7">Polyphosphate kinase</fullName>
        <ecNumber evidence="6 7">2.7.4.1</ecNumber>
    </recommendedName>
    <alternativeName>
        <fullName evidence="6">ATP-polyphosphate phosphotransferase</fullName>
    </alternativeName>
    <alternativeName>
        <fullName evidence="6">Polyphosphoric acid kinase</fullName>
    </alternativeName>
</protein>
<keyword evidence="13" id="KW-1185">Reference proteome</keyword>
<feature type="binding site" evidence="6">
    <location>
        <position position="408"/>
    </location>
    <ligand>
        <name>Mg(2+)</name>
        <dbReference type="ChEBI" id="CHEBI:18420"/>
    </ligand>
</feature>
<evidence type="ECO:0000259" key="9">
    <source>
        <dbReference type="Pfam" id="PF13089"/>
    </source>
</evidence>
<dbReference type="SUPFAM" id="SSF140356">
    <property type="entry name" value="PPK N-terminal domain-like"/>
    <property type="match status" value="1"/>
</dbReference>
<dbReference type="InterPro" id="IPR036830">
    <property type="entry name" value="PP_kinase_middle_dom_sf"/>
</dbReference>
<dbReference type="InterPro" id="IPR036832">
    <property type="entry name" value="PPK_N_dom_sf"/>
</dbReference>
<comment type="function">
    <text evidence="6 7">Catalyzes the reversible transfer of the terminal phosphate of ATP to form a long-chain polyphosphate (polyP).</text>
</comment>
<feature type="binding site" evidence="6">
    <location>
        <position position="595"/>
    </location>
    <ligand>
        <name>ATP</name>
        <dbReference type="ChEBI" id="CHEBI:30616"/>
    </ligand>
</feature>
<keyword evidence="4 6" id="KW-0418">Kinase</keyword>
<feature type="binding site" evidence="6">
    <location>
        <position position="50"/>
    </location>
    <ligand>
        <name>ATP</name>
        <dbReference type="ChEBI" id="CHEBI:30616"/>
    </ligand>
</feature>
<keyword evidence="6" id="KW-0460">Magnesium</keyword>
<feature type="domain" description="Polyphosphate kinase C-terminal" evidence="10">
    <location>
        <begin position="508"/>
        <end position="677"/>
    </location>
</feature>
<dbReference type="Pfam" id="PF17941">
    <property type="entry name" value="PP_kinase_C_1"/>
    <property type="match status" value="1"/>
</dbReference>
<comment type="similarity">
    <text evidence="6 7">Belongs to the polyphosphate kinase 1 (PPK1) family.</text>
</comment>
<keyword evidence="1 6" id="KW-0597">Phosphoprotein</keyword>
<dbReference type="InterPro" id="IPR025200">
    <property type="entry name" value="PPK_C_dom2"/>
</dbReference>
<evidence type="ECO:0000256" key="5">
    <source>
        <dbReference type="ARBA" id="ARBA00022840"/>
    </source>
</evidence>
<dbReference type="GO" id="GO:0006799">
    <property type="term" value="P:polyphosphate biosynthetic process"/>
    <property type="evidence" value="ECO:0007669"/>
    <property type="project" value="UniProtKB-UniRule"/>
</dbReference>
<dbReference type="OrthoDB" id="9761456at2"/>
<organism evidence="12 13">
    <name type="scientific">Serpentinicella alkaliphila</name>
    <dbReference type="NCBI Taxonomy" id="1734049"/>
    <lineage>
        <taxon>Bacteria</taxon>
        <taxon>Bacillati</taxon>
        <taxon>Bacillota</taxon>
        <taxon>Clostridia</taxon>
        <taxon>Peptostreptococcales</taxon>
        <taxon>Natronincolaceae</taxon>
        <taxon>Serpentinicella</taxon>
    </lineage>
</organism>
<name>A0A4V2T3I6_9FIRM</name>
<feature type="active site" description="Phosphohistidine intermediate" evidence="6">
    <location>
        <position position="438"/>
    </location>
</feature>
<dbReference type="InterPro" id="IPR025198">
    <property type="entry name" value="PPK_N_dom"/>
</dbReference>
<evidence type="ECO:0000313" key="12">
    <source>
        <dbReference type="EMBL" id="TCQ01564.1"/>
    </source>
</evidence>
<dbReference type="CDD" id="cd09168">
    <property type="entry name" value="PLDc_PaPPK1_C2_like"/>
    <property type="match status" value="1"/>
</dbReference>
<comment type="cofactor">
    <cofactor evidence="6">
        <name>Mg(2+)</name>
        <dbReference type="ChEBI" id="CHEBI:18420"/>
    </cofactor>
</comment>
<comment type="catalytic activity">
    <reaction evidence="6 7">
        <text>[phosphate](n) + ATP = [phosphate](n+1) + ADP</text>
        <dbReference type="Rhea" id="RHEA:19573"/>
        <dbReference type="Rhea" id="RHEA-COMP:9859"/>
        <dbReference type="Rhea" id="RHEA-COMP:14280"/>
        <dbReference type="ChEBI" id="CHEBI:16838"/>
        <dbReference type="ChEBI" id="CHEBI:30616"/>
        <dbReference type="ChEBI" id="CHEBI:456216"/>
        <dbReference type="EC" id="2.7.4.1"/>
    </reaction>
</comment>
<dbReference type="GO" id="GO:0008976">
    <property type="term" value="F:polyphosphate kinase activity"/>
    <property type="evidence" value="ECO:0007669"/>
    <property type="project" value="UniProtKB-UniRule"/>
</dbReference>
<proteinExistence type="inferred from homology"/>
<feature type="binding site" evidence="6">
    <location>
        <position position="378"/>
    </location>
    <ligand>
        <name>Mg(2+)</name>
        <dbReference type="ChEBI" id="CHEBI:18420"/>
    </ligand>
</feature>
<dbReference type="NCBIfam" id="NF003917">
    <property type="entry name" value="PRK05443.1-1"/>
    <property type="match status" value="1"/>
</dbReference>
<feature type="domain" description="Polyphosphate kinase middle" evidence="8">
    <location>
        <begin position="126"/>
        <end position="306"/>
    </location>
</feature>
<feature type="binding site" evidence="6">
    <location>
        <position position="567"/>
    </location>
    <ligand>
        <name>ATP</name>
        <dbReference type="ChEBI" id="CHEBI:30616"/>
    </ligand>
</feature>
<dbReference type="SUPFAM" id="SSF143724">
    <property type="entry name" value="PHP14-like"/>
    <property type="match status" value="1"/>
</dbReference>
<dbReference type="Gene3D" id="1.20.58.310">
    <property type="entry name" value="Polyphosphate kinase N-terminal domain"/>
    <property type="match status" value="1"/>
</dbReference>
<dbReference type="InterPro" id="IPR024953">
    <property type="entry name" value="PP_kinase_middle"/>
</dbReference>
<keyword evidence="6" id="KW-0479">Metal-binding</keyword>
<dbReference type="EMBL" id="SLYC01000026">
    <property type="protein sequence ID" value="TCQ01564.1"/>
    <property type="molecule type" value="Genomic_DNA"/>
</dbReference>
<evidence type="ECO:0000256" key="7">
    <source>
        <dbReference type="RuleBase" id="RU003800"/>
    </source>
</evidence>
<reference evidence="12 13" key="1">
    <citation type="submission" date="2019-03" db="EMBL/GenBank/DDBJ databases">
        <title>Genomic Encyclopedia of Type Strains, Phase IV (KMG-IV): sequencing the most valuable type-strain genomes for metagenomic binning, comparative biology and taxonomic classification.</title>
        <authorList>
            <person name="Goeker M."/>
        </authorList>
    </citation>
    <scope>NUCLEOTIDE SEQUENCE [LARGE SCALE GENOMIC DNA]</scope>
    <source>
        <strain evidence="12 13">DSM 100013</strain>
    </source>
</reference>
<dbReference type="Proteomes" id="UP000295504">
    <property type="component" value="Unassembled WGS sequence"/>
</dbReference>
<accession>A0A4V2T3I6</accession>
<keyword evidence="5 6" id="KW-0067">ATP-binding</keyword>
<evidence type="ECO:0000256" key="4">
    <source>
        <dbReference type="ARBA" id="ARBA00022777"/>
    </source>
</evidence>
<evidence type="ECO:0000256" key="3">
    <source>
        <dbReference type="ARBA" id="ARBA00022741"/>
    </source>
</evidence>
<dbReference type="SUPFAM" id="SSF56024">
    <property type="entry name" value="Phospholipase D/nuclease"/>
    <property type="match status" value="2"/>
</dbReference>
<dbReference type="PANTHER" id="PTHR30218">
    <property type="entry name" value="POLYPHOSPHATE KINASE"/>
    <property type="match status" value="1"/>
</dbReference>
<feature type="binding site" evidence="6">
    <location>
        <position position="471"/>
    </location>
    <ligand>
        <name>ATP</name>
        <dbReference type="ChEBI" id="CHEBI:30616"/>
    </ligand>
</feature>
<dbReference type="NCBIfam" id="TIGR03705">
    <property type="entry name" value="poly_P_kin"/>
    <property type="match status" value="1"/>
</dbReference>
<dbReference type="AlphaFoldDB" id="A0A4V2T3I6"/>
<dbReference type="HAMAP" id="MF_00347">
    <property type="entry name" value="Polyphosphate_kinase"/>
    <property type="match status" value="1"/>
</dbReference>
<evidence type="ECO:0000256" key="2">
    <source>
        <dbReference type="ARBA" id="ARBA00022679"/>
    </source>
</evidence>
<dbReference type="NCBIfam" id="NF003918">
    <property type="entry name" value="PRK05443.1-2"/>
    <property type="match status" value="1"/>
</dbReference>
<evidence type="ECO:0000256" key="6">
    <source>
        <dbReference type="HAMAP-Rule" id="MF_00347"/>
    </source>
</evidence>
<dbReference type="GO" id="GO:0009358">
    <property type="term" value="C:polyphosphate kinase complex"/>
    <property type="evidence" value="ECO:0007669"/>
    <property type="project" value="InterPro"/>
</dbReference>
<feature type="domain" description="Polyphosphate kinase N-terminal" evidence="9">
    <location>
        <begin position="12"/>
        <end position="117"/>
    </location>
</feature>
<dbReference type="CDD" id="cd09165">
    <property type="entry name" value="PLDc_PaPPK1_C1_like"/>
    <property type="match status" value="1"/>
</dbReference>
<dbReference type="GO" id="GO:0046872">
    <property type="term" value="F:metal ion binding"/>
    <property type="evidence" value="ECO:0007669"/>
    <property type="project" value="UniProtKB-KW"/>
</dbReference>
<dbReference type="NCBIfam" id="NF003920">
    <property type="entry name" value="PRK05443.2-1"/>
    <property type="match status" value="1"/>
</dbReference>
<evidence type="ECO:0000313" key="13">
    <source>
        <dbReference type="Proteomes" id="UP000295504"/>
    </source>
</evidence>
<dbReference type="Gene3D" id="3.30.1840.10">
    <property type="entry name" value="Polyphosphate kinase middle domain"/>
    <property type="match status" value="1"/>
</dbReference>